<dbReference type="InterPro" id="IPR046575">
    <property type="entry name" value="DUF6635"/>
</dbReference>
<dbReference type="Proteomes" id="UP000295765">
    <property type="component" value="Unassembled WGS sequence"/>
</dbReference>
<evidence type="ECO:0000313" key="3">
    <source>
        <dbReference type="Proteomes" id="UP000295765"/>
    </source>
</evidence>
<accession>A0A4R2LCB2</accession>
<comment type="caution">
    <text evidence="2">The sequence shown here is derived from an EMBL/GenBank/DDBJ whole genome shotgun (WGS) entry which is preliminary data.</text>
</comment>
<evidence type="ECO:0000256" key="1">
    <source>
        <dbReference type="SAM" id="Phobius"/>
    </source>
</evidence>
<dbReference type="AlphaFoldDB" id="A0A4R2LCB2"/>
<keyword evidence="3" id="KW-1185">Reference proteome</keyword>
<gene>
    <name evidence="2" type="ORF">EV699_106182</name>
</gene>
<keyword evidence="1" id="KW-0472">Membrane</keyword>
<feature type="transmembrane region" description="Helical" evidence="1">
    <location>
        <begin position="214"/>
        <end position="233"/>
    </location>
</feature>
<proteinExistence type="predicted"/>
<evidence type="ECO:0000313" key="2">
    <source>
        <dbReference type="EMBL" id="TCO82085.1"/>
    </source>
</evidence>
<dbReference type="Pfam" id="PF20340">
    <property type="entry name" value="DUF6635"/>
    <property type="match status" value="2"/>
</dbReference>
<feature type="transmembrane region" description="Helical" evidence="1">
    <location>
        <begin position="181"/>
        <end position="202"/>
    </location>
</feature>
<reference evidence="2 3" key="1">
    <citation type="submission" date="2019-03" db="EMBL/GenBank/DDBJ databases">
        <title>Genomic Encyclopedia of Type Strains, Phase IV (KMG-IV): sequencing the most valuable type-strain genomes for metagenomic binning, comparative biology and taxonomic classification.</title>
        <authorList>
            <person name="Goeker M."/>
        </authorList>
    </citation>
    <scope>NUCLEOTIDE SEQUENCE [LARGE SCALE GENOMIC DNA]</scope>
    <source>
        <strain evidence="2 3">DSM 25287</strain>
    </source>
</reference>
<sequence>MNPGHAALAAAVTRATQRYIAERRARIPAFAAAQFGWAGAARLHRHALGRDLLRVPVNVLWAAPYLLTRGAAALSRRAGAQQVAERLERLPAGLRTDVERELEWRLYAGWLELPFRQGERQCERDALFEAILAEPEVAALFGAAFAGIATAAQREGFRGRLEAYLRQYTHSRTAAAELSTALINLAVGAAAFQGFTPGALAMGSAVAGSLAKQIAVAQFALGPTLGALYYGVFPTSASVGLLAATTGGLIAVLGVVAAFSGVLTDPVQQALGLHERRLHKLVDALERTLDGGEAGLAIRDAYVARVFDLLDLLQTAGRLLG</sequence>
<dbReference type="OrthoDB" id="9342581at2"/>
<dbReference type="EMBL" id="SLWY01000006">
    <property type="protein sequence ID" value="TCO82085.1"/>
    <property type="molecule type" value="Genomic_DNA"/>
</dbReference>
<keyword evidence="1" id="KW-1133">Transmembrane helix</keyword>
<feature type="transmembrane region" description="Helical" evidence="1">
    <location>
        <begin position="239"/>
        <end position="263"/>
    </location>
</feature>
<organism evidence="2 3">
    <name type="scientific">Plasticicumulans lactativorans</name>
    <dbReference type="NCBI Taxonomy" id="1133106"/>
    <lineage>
        <taxon>Bacteria</taxon>
        <taxon>Pseudomonadati</taxon>
        <taxon>Pseudomonadota</taxon>
        <taxon>Gammaproteobacteria</taxon>
        <taxon>Candidatus Competibacteraceae</taxon>
        <taxon>Plasticicumulans</taxon>
    </lineage>
</organism>
<protein>
    <submittedName>
        <fullName evidence="2">Uncharacterized protein</fullName>
    </submittedName>
</protein>
<dbReference type="RefSeq" id="WP_132540427.1">
    <property type="nucleotide sequence ID" value="NZ_SLWY01000006.1"/>
</dbReference>
<keyword evidence="1" id="KW-0812">Transmembrane</keyword>
<name>A0A4R2LCB2_9GAMM</name>